<accession>A0A9X2IVK8</accession>
<gene>
    <name evidence="3" type="ORF">NDR86_11035</name>
</gene>
<sequence>MTALPTHPEAGPDRSGPPTATTSTPSRYRPPLFGPLAMAGRPVGTAYRAVQAVGHQVSFAVGAVAAVPFALLHYRRQIALQIRHITWGAGGIVVGGGTAIVLLLIGAAVGGAIGIIGVMFLNMVGMGPLAGFVSAYGNTREIGPMIVALGFAAQAGCRITAELGSMRISEEIDALEAISVRPLPFVVTTRLIATVATIVPFYVFSLTISYASASIFVQFLHSETAGTYQHYFRNYLSGNDIGLSLVKAVIFVAAVVLIHCYQGFYAVGGPVAVGEACGRAIRASLVVIVVLDMMLTLLFWGTDTGIRISG</sequence>
<dbReference type="InterPro" id="IPR030802">
    <property type="entry name" value="Permease_MalE"/>
</dbReference>
<dbReference type="PANTHER" id="PTHR30188:SF13">
    <property type="entry name" value="CONSERVED HYPOTHETICAL INTEGRAL MEMBRANE PROTEIN YRBE3B"/>
    <property type="match status" value="1"/>
</dbReference>
<dbReference type="GO" id="GO:0043190">
    <property type="term" value="C:ATP-binding cassette (ABC) transporter complex"/>
    <property type="evidence" value="ECO:0007669"/>
    <property type="project" value="InterPro"/>
</dbReference>
<dbReference type="GO" id="GO:0005548">
    <property type="term" value="F:phospholipid transporter activity"/>
    <property type="evidence" value="ECO:0007669"/>
    <property type="project" value="TreeGrafter"/>
</dbReference>
<dbReference type="Pfam" id="PF02405">
    <property type="entry name" value="MlaE"/>
    <property type="match status" value="1"/>
</dbReference>
<feature type="transmembrane region" description="Helical" evidence="2">
    <location>
        <begin position="191"/>
        <end position="221"/>
    </location>
</feature>
<evidence type="ECO:0000313" key="3">
    <source>
        <dbReference type="EMBL" id="MCM6774007.1"/>
    </source>
</evidence>
<keyword evidence="2" id="KW-0812">Transmembrane</keyword>
<feature type="transmembrane region" description="Helical" evidence="2">
    <location>
        <begin position="241"/>
        <end position="268"/>
    </location>
</feature>
<name>A0A9X2IVK8_9NOCA</name>
<proteinExistence type="predicted"/>
<dbReference type="Proteomes" id="UP001139157">
    <property type="component" value="Unassembled WGS sequence"/>
</dbReference>
<keyword evidence="4" id="KW-1185">Reference proteome</keyword>
<keyword evidence="2" id="KW-1133">Transmembrane helix</keyword>
<evidence type="ECO:0000256" key="1">
    <source>
        <dbReference type="SAM" id="MobiDB-lite"/>
    </source>
</evidence>
<feature type="transmembrane region" description="Helical" evidence="2">
    <location>
        <begin position="86"/>
        <end position="109"/>
    </location>
</feature>
<dbReference type="PANTHER" id="PTHR30188">
    <property type="entry name" value="ABC TRANSPORTER PERMEASE PROTEIN-RELATED"/>
    <property type="match status" value="1"/>
</dbReference>
<reference evidence="3" key="1">
    <citation type="submission" date="2022-06" db="EMBL/GenBank/DDBJ databases">
        <title>Novel species in genus nocardia.</title>
        <authorList>
            <person name="Li F."/>
        </authorList>
    </citation>
    <scope>NUCLEOTIDE SEQUENCE</scope>
    <source>
        <strain evidence="3">CDC141</strain>
    </source>
</reference>
<protein>
    <submittedName>
        <fullName evidence="3">ABC transporter permease</fullName>
    </submittedName>
</protein>
<feature type="transmembrane region" description="Helical" evidence="2">
    <location>
        <begin position="280"/>
        <end position="300"/>
    </location>
</feature>
<feature type="region of interest" description="Disordered" evidence="1">
    <location>
        <begin position="1"/>
        <end position="31"/>
    </location>
</feature>
<dbReference type="EMBL" id="JAMRXG010000004">
    <property type="protein sequence ID" value="MCM6774007.1"/>
    <property type="molecule type" value="Genomic_DNA"/>
</dbReference>
<feature type="transmembrane region" description="Helical" evidence="2">
    <location>
        <begin position="115"/>
        <end position="136"/>
    </location>
</feature>
<feature type="transmembrane region" description="Helical" evidence="2">
    <location>
        <begin position="57"/>
        <end position="74"/>
    </location>
</feature>
<feature type="compositionally biased region" description="Low complexity" evidence="1">
    <location>
        <begin position="14"/>
        <end position="31"/>
    </location>
</feature>
<comment type="caution">
    <text evidence="3">The sequence shown here is derived from an EMBL/GenBank/DDBJ whole genome shotgun (WGS) entry which is preliminary data.</text>
</comment>
<organism evidence="3 4">
    <name type="scientific">Nocardia pulmonis</name>
    <dbReference type="NCBI Taxonomy" id="2951408"/>
    <lineage>
        <taxon>Bacteria</taxon>
        <taxon>Bacillati</taxon>
        <taxon>Actinomycetota</taxon>
        <taxon>Actinomycetes</taxon>
        <taxon>Mycobacteriales</taxon>
        <taxon>Nocardiaceae</taxon>
        <taxon>Nocardia</taxon>
    </lineage>
</organism>
<evidence type="ECO:0000256" key="2">
    <source>
        <dbReference type="SAM" id="Phobius"/>
    </source>
</evidence>
<keyword evidence="2" id="KW-0472">Membrane</keyword>
<evidence type="ECO:0000313" key="4">
    <source>
        <dbReference type="Proteomes" id="UP001139157"/>
    </source>
</evidence>
<dbReference type="AlphaFoldDB" id="A0A9X2IVK8"/>